<evidence type="ECO:0000313" key="1">
    <source>
        <dbReference type="EMBL" id="KRY05038.1"/>
    </source>
</evidence>
<accession>A0A0V0YXP1</accession>
<evidence type="ECO:0000313" key="2">
    <source>
        <dbReference type="Proteomes" id="UP000054653"/>
    </source>
</evidence>
<sequence length="36" mass="4228">MQISEFKVNLQIKIQDSQGYSCKQQNLAALAMWLWL</sequence>
<organism evidence="1 2">
    <name type="scientific">Trichinella britovi</name>
    <name type="common">Parasitic roundworm</name>
    <dbReference type="NCBI Taxonomy" id="45882"/>
    <lineage>
        <taxon>Eukaryota</taxon>
        <taxon>Metazoa</taxon>
        <taxon>Ecdysozoa</taxon>
        <taxon>Nematoda</taxon>
        <taxon>Enoplea</taxon>
        <taxon>Dorylaimia</taxon>
        <taxon>Trichinellida</taxon>
        <taxon>Trichinellidae</taxon>
        <taxon>Trichinella</taxon>
    </lineage>
</organism>
<dbReference type="AlphaFoldDB" id="A0A0V0YXP1"/>
<dbReference type="EMBL" id="JYDI01005240">
    <property type="protein sequence ID" value="KRY05038.1"/>
    <property type="molecule type" value="Genomic_DNA"/>
</dbReference>
<name>A0A0V0YXP1_TRIBR</name>
<reference evidence="1 2" key="1">
    <citation type="submission" date="2015-01" db="EMBL/GenBank/DDBJ databases">
        <title>Evolution of Trichinella species and genotypes.</title>
        <authorList>
            <person name="Korhonen P.K."/>
            <person name="Edoardo P."/>
            <person name="Giuseppe L.R."/>
            <person name="Gasser R.B."/>
        </authorList>
    </citation>
    <scope>NUCLEOTIDE SEQUENCE [LARGE SCALE GENOMIC DNA]</scope>
    <source>
        <strain evidence="1">ISS120</strain>
    </source>
</reference>
<protein>
    <submittedName>
        <fullName evidence="1">Uncharacterized protein</fullName>
    </submittedName>
</protein>
<dbReference type="Proteomes" id="UP000054653">
    <property type="component" value="Unassembled WGS sequence"/>
</dbReference>
<comment type="caution">
    <text evidence="1">The sequence shown here is derived from an EMBL/GenBank/DDBJ whole genome shotgun (WGS) entry which is preliminary data.</text>
</comment>
<proteinExistence type="predicted"/>
<keyword evidence="2" id="KW-1185">Reference proteome</keyword>
<gene>
    <name evidence="1" type="ORF">T03_6270</name>
</gene>